<keyword evidence="2" id="KW-1185">Reference proteome</keyword>
<dbReference type="InterPro" id="IPR050772">
    <property type="entry name" value="Hydratase-Decarb/MhpD_sf"/>
</dbReference>
<reference evidence="1 2" key="1">
    <citation type="submission" date="2024-02" db="EMBL/GenBank/DDBJ databases">
        <title>Roseibium algae sp. nov., isolated from marine alga (Grateloupia sp.), showing potential in myo-inositol conversion.</title>
        <authorList>
            <person name="Wang Y."/>
        </authorList>
    </citation>
    <scope>NUCLEOTIDE SEQUENCE [LARGE SCALE GENOMIC DNA]</scope>
    <source>
        <strain evidence="1 2">H3510</strain>
    </source>
</reference>
<accession>A0ABU8TI34</accession>
<protein>
    <recommendedName>
        <fullName evidence="3">2-keto-4-pentenoate hydratase</fullName>
    </recommendedName>
</protein>
<organism evidence="1 2">
    <name type="scientific">Roseibium algae</name>
    <dbReference type="NCBI Taxonomy" id="3123038"/>
    <lineage>
        <taxon>Bacteria</taxon>
        <taxon>Pseudomonadati</taxon>
        <taxon>Pseudomonadota</taxon>
        <taxon>Alphaproteobacteria</taxon>
        <taxon>Hyphomicrobiales</taxon>
        <taxon>Stappiaceae</taxon>
        <taxon>Roseibium</taxon>
    </lineage>
</organism>
<sequence>MSLEKAAKLIADLRRQRQSIMRLPDNCKPQTEEDAYALQAKVADLLKLEVAAWKVSASGPRGATAAPILAGRIFNSPAAIETTSLLETEIALKLNRDLPIRSAGGYTREDILEGIEAYALAFELVDYRLSAPDMSFPERLADCLANDGLVLGVPQPFTEDFTSPVHKLSLFFDSTPEPFKPADIDPVESLRAYASIGGDALGGLKAGQWVITGSMTGMQKVNAAGTWQAFWDSKLDVSLDILGATDQ</sequence>
<dbReference type="Proteomes" id="UP001385499">
    <property type="component" value="Unassembled WGS sequence"/>
</dbReference>
<comment type="caution">
    <text evidence="1">The sequence shown here is derived from an EMBL/GenBank/DDBJ whole genome shotgun (WGS) entry which is preliminary data.</text>
</comment>
<dbReference type="SUPFAM" id="SSF56529">
    <property type="entry name" value="FAH"/>
    <property type="match status" value="1"/>
</dbReference>
<proteinExistence type="predicted"/>
<dbReference type="RefSeq" id="WP_340273480.1">
    <property type="nucleotide sequence ID" value="NZ_JBAKIA010000004.1"/>
</dbReference>
<name>A0ABU8TI34_9HYPH</name>
<evidence type="ECO:0000313" key="2">
    <source>
        <dbReference type="Proteomes" id="UP001385499"/>
    </source>
</evidence>
<dbReference type="PANTHER" id="PTHR30143">
    <property type="entry name" value="ACID HYDRATASE"/>
    <property type="match status" value="1"/>
</dbReference>
<gene>
    <name evidence="1" type="ORF">V6575_06955</name>
</gene>
<dbReference type="PANTHER" id="PTHR30143:SF0">
    <property type="entry name" value="2-KETO-4-PENTENOATE HYDRATASE"/>
    <property type="match status" value="1"/>
</dbReference>
<dbReference type="EMBL" id="JBAKIA010000004">
    <property type="protein sequence ID" value="MEJ8473819.1"/>
    <property type="molecule type" value="Genomic_DNA"/>
</dbReference>
<evidence type="ECO:0000313" key="1">
    <source>
        <dbReference type="EMBL" id="MEJ8473819.1"/>
    </source>
</evidence>
<dbReference type="Gene3D" id="3.90.850.10">
    <property type="entry name" value="Fumarylacetoacetase-like, C-terminal domain"/>
    <property type="match status" value="1"/>
</dbReference>
<evidence type="ECO:0008006" key="3">
    <source>
        <dbReference type="Google" id="ProtNLM"/>
    </source>
</evidence>
<dbReference type="InterPro" id="IPR036663">
    <property type="entry name" value="Fumarylacetoacetase_C_sf"/>
</dbReference>